<feature type="domain" description="GH18" evidence="4">
    <location>
        <begin position="21"/>
        <end position="388"/>
    </location>
</feature>
<reference evidence="5" key="2">
    <citation type="submission" date="2019-04" db="EMBL/GenBank/DDBJ databases">
        <authorList>
            <person name="Kadobianskyi M."/>
            <person name="Schulze L."/>
            <person name="Schuelke M."/>
            <person name="Judkewitz B."/>
        </authorList>
    </citation>
    <scope>NUCLEOTIDE SEQUENCE</scope>
    <source>
        <strain evidence="5">Bolton</strain>
        <tissue evidence="5">Whole-body</tissue>
    </source>
</reference>
<dbReference type="FunFam" id="3.10.50.10:FF:000001">
    <property type="entry name" value="Chitinase 3-like 1"/>
    <property type="match status" value="1"/>
</dbReference>
<dbReference type="SMART" id="SM00636">
    <property type="entry name" value="Glyco_18"/>
    <property type="match status" value="1"/>
</dbReference>
<dbReference type="SUPFAM" id="SSF54556">
    <property type="entry name" value="Chitinase insertion domain"/>
    <property type="match status" value="1"/>
</dbReference>
<organism evidence="5 6">
    <name type="scientific">Danionella cerebrum</name>
    <dbReference type="NCBI Taxonomy" id="2873325"/>
    <lineage>
        <taxon>Eukaryota</taxon>
        <taxon>Metazoa</taxon>
        <taxon>Chordata</taxon>
        <taxon>Craniata</taxon>
        <taxon>Vertebrata</taxon>
        <taxon>Euteleostomi</taxon>
        <taxon>Actinopterygii</taxon>
        <taxon>Neopterygii</taxon>
        <taxon>Teleostei</taxon>
        <taxon>Ostariophysi</taxon>
        <taxon>Cypriniformes</taxon>
        <taxon>Danionidae</taxon>
        <taxon>Danioninae</taxon>
        <taxon>Danionella</taxon>
    </lineage>
</organism>
<comment type="caution">
    <text evidence="5">The sequence shown here is derived from an EMBL/GenBank/DDBJ whole genome shotgun (WGS) entry which is preliminary data.</text>
</comment>
<dbReference type="EMBL" id="SRMA01026384">
    <property type="protein sequence ID" value="TRY84732.1"/>
    <property type="molecule type" value="Genomic_DNA"/>
</dbReference>
<dbReference type="FunFam" id="3.20.20.80:FF:000007">
    <property type="entry name" value="Acidic mammalian chitinase"/>
    <property type="match status" value="1"/>
</dbReference>
<dbReference type="GO" id="GO:0008061">
    <property type="term" value="F:chitin binding"/>
    <property type="evidence" value="ECO:0007669"/>
    <property type="project" value="InterPro"/>
</dbReference>
<dbReference type="PROSITE" id="PS51910">
    <property type="entry name" value="GH18_2"/>
    <property type="match status" value="1"/>
</dbReference>
<dbReference type="PANTHER" id="PTHR11177:SF248">
    <property type="entry name" value="CHITOTRIOSIDASE-1"/>
    <property type="match status" value="1"/>
</dbReference>
<dbReference type="Pfam" id="PF00704">
    <property type="entry name" value="Glyco_hydro_18"/>
    <property type="match status" value="1"/>
</dbReference>
<dbReference type="Proteomes" id="UP000316079">
    <property type="component" value="Unassembled WGS sequence"/>
</dbReference>
<dbReference type="InterPro" id="IPR017853">
    <property type="entry name" value="GH"/>
</dbReference>
<evidence type="ECO:0000256" key="2">
    <source>
        <dbReference type="ARBA" id="ARBA00023157"/>
    </source>
</evidence>
<name>A0A553Q468_9TELE</name>
<feature type="chain" id="PRO_5044617435" description="GH18 domain-containing protein" evidence="3">
    <location>
        <begin position="21"/>
        <end position="441"/>
    </location>
</feature>
<feature type="signal peptide" evidence="3">
    <location>
        <begin position="1"/>
        <end position="20"/>
    </location>
</feature>
<dbReference type="EMBL" id="SRMA01026384">
    <property type="protein sequence ID" value="TRY84734.1"/>
    <property type="molecule type" value="Genomic_DNA"/>
</dbReference>
<dbReference type="AlphaFoldDB" id="A0A553Q468"/>
<dbReference type="InterPro" id="IPR001223">
    <property type="entry name" value="Glyco_hydro18_cat"/>
</dbReference>
<evidence type="ECO:0000256" key="3">
    <source>
        <dbReference type="SAM" id="SignalP"/>
    </source>
</evidence>
<keyword evidence="6" id="KW-1185">Reference proteome</keyword>
<dbReference type="InterPro" id="IPR050314">
    <property type="entry name" value="Glycosyl_Hydrlase_18"/>
</dbReference>
<evidence type="ECO:0000259" key="4">
    <source>
        <dbReference type="PROSITE" id="PS51910"/>
    </source>
</evidence>
<evidence type="ECO:0000256" key="1">
    <source>
        <dbReference type="ARBA" id="ARBA00022729"/>
    </source>
</evidence>
<keyword evidence="2" id="KW-1015">Disulfide bond</keyword>
<evidence type="ECO:0000313" key="5">
    <source>
        <dbReference type="EMBL" id="TRY84732.1"/>
    </source>
</evidence>
<gene>
    <name evidence="5" type="ORF">DNTS_027427</name>
</gene>
<protein>
    <recommendedName>
        <fullName evidence="4">GH18 domain-containing protein</fullName>
    </recommendedName>
</protein>
<dbReference type="SUPFAM" id="SSF51445">
    <property type="entry name" value="(Trans)glycosidases"/>
    <property type="match status" value="1"/>
</dbReference>
<reference evidence="5 6" key="1">
    <citation type="journal article" date="2019" name="Sci. Data">
        <title>Hybrid genome assembly and annotation of Danionella translucida.</title>
        <authorList>
            <person name="Kadobianskyi M."/>
            <person name="Schulze L."/>
            <person name="Schuelke M."/>
            <person name="Judkewitz B."/>
        </authorList>
    </citation>
    <scope>NUCLEOTIDE SEQUENCE [LARGE SCALE GENOMIC DNA]</scope>
    <source>
        <strain evidence="5 6">Bolton</strain>
    </source>
</reference>
<keyword evidence="1 3" id="KW-0732">Signal</keyword>
<dbReference type="CDD" id="cd02872">
    <property type="entry name" value="GH18_chitolectin_chitotriosidase"/>
    <property type="match status" value="1"/>
</dbReference>
<evidence type="ECO:0000313" key="6">
    <source>
        <dbReference type="Proteomes" id="UP000316079"/>
    </source>
</evidence>
<dbReference type="GO" id="GO:0005975">
    <property type="term" value="P:carbohydrate metabolic process"/>
    <property type="evidence" value="ECO:0007669"/>
    <property type="project" value="InterPro"/>
</dbReference>
<dbReference type="Gene3D" id="3.10.50.10">
    <property type="match status" value="1"/>
</dbReference>
<accession>A0A553Q468</accession>
<dbReference type="EMBL" id="SRMA01026384">
    <property type="protein sequence ID" value="TRY84735.1"/>
    <property type="molecule type" value="Genomic_DNA"/>
</dbReference>
<dbReference type="Gene3D" id="3.20.20.80">
    <property type="entry name" value="Glycosidases"/>
    <property type="match status" value="1"/>
</dbReference>
<dbReference type="InterPro" id="IPR029070">
    <property type="entry name" value="Chitinase_insertion_sf"/>
</dbReference>
<dbReference type="OrthoDB" id="10010359at2759"/>
<sequence>MNTFLYLAGFSLTLCQLGLASQLVCYFTNWSQYRPGKGEFLPSDVNPHMCSHLIFAYSIINERNQLATLEWNDEHLYESLNALKKRNPKLKTILAVGGWNFGSRRFSIMVSTEESRKTFIQSTIRFLRTHDFDGLNLDWQYPGSRGSPSQDKQRFTLLCKELFEAYRKESNSNGRPPLLLTAAVAAIKQFIDAGYEIAEISKYLDFINVMTYNFHGSWEAVTGHNSPLFKRKEDTGTDMYLNTDFAMTFWRDQGTPVEKLMMGFATYGRTFNLSSTINEVGAEANGPGQAGSFTREDGMLSYYEICSFLPGAHMRMIDDQKVPYATDGKEWVGFDNKESFATKVDYLKHNRFGGAFVWSLDLDDFTGHFCREGSYPLIGHLRSLLDHSKAGNYSPMLRTLNRKLHQHQLQSQDHPSAEAKLMANSPTLWTPGVSFSVLAVP</sequence>
<proteinExistence type="predicted"/>
<dbReference type="GO" id="GO:0005576">
    <property type="term" value="C:extracellular region"/>
    <property type="evidence" value="ECO:0007669"/>
    <property type="project" value="TreeGrafter"/>
</dbReference>
<dbReference type="EMBL" id="SRMA01026384">
    <property type="protein sequence ID" value="TRY84733.1"/>
    <property type="molecule type" value="Genomic_DNA"/>
</dbReference>
<dbReference type="InterPro" id="IPR011583">
    <property type="entry name" value="Chitinase_II/V-like_cat"/>
</dbReference>
<dbReference type="PANTHER" id="PTHR11177">
    <property type="entry name" value="CHITINASE"/>
    <property type="match status" value="1"/>
</dbReference>